<gene>
    <name evidence="1" type="ordered locus">Halhy_3844</name>
</gene>
<dbReference type="KEGG" id="hhy:Halhy_3844"/>
<accession>F4L289</accession>
<reference key="2">
    <citation type="submission" date="2011-04" db="EMBL/GenBank/DDBJ databases">
        <title>Complete sequence of chromosome of Haliscomenobacter hydrossis DSM 1100.</title>
        <authorList>
            <consortium name="US DOE Joint Genome Institute (JGI-PGF)"/>
            <person name="Lucas S."/>
            <person name="Han J."/>
            <person name="Lapidus A."/>
            <person name="Bruce D."/>
            <person name="Goodwin L."/>
            <person name="Pitluck S."/>
            <person name="Peters L."/>
            <person name="Kyrpides N."/>
            <person name="Mavromatis K."/>
            <person name="Ivanova N."/>
            <person name="Ovchinnikova G."/>
            <person name="Pagani I."/>
            <person name="Daligault H."/>
            <person name="Detter J.C."/>
            <person name="Han C."/>
            <person name="Land M."/>
            <person name="Hauser L."/>
            <person name="Markowitz V."/>
            <person name="Cheng J.-F."/>
            <person name="Hugenholtz P."/>
            <person name="Woyke T."/>
            <person name="Wu D."/>
            <person name="Verbarg S."/>
            <person name="Frueling A."/>
            <person name="Brambilla E."/>
            <person name="Klenk H.-P."/>
            <person name="Eisen J.A."/>
        </authorList>
    </citation>
    <scope>NUCLEOTIDE SEQUENCE</scope>
    <source>
        <strain>DSM 1100</strain>
    </source>
</reference>
<dbReference type="Proteomes" id="UP000008461">
    <property type="component" value="Chromosome"/>
</dbReference>
<proteinExistence type="predicted"/>
<dbReference type="HOGENOM" id="CLU_3216971_0_0_10"/>
<dbReference type="STRING" id="760192.Halhy_3844"/>
<protein>
    <submittedName>
        <fullName evidence="1">Uncharacterized protein</fullName>
    </submittedName>
</protein>
<keyword evidence="2" id="KW-1185">Reference proteome</keyword>
<name>F4L289_HALH1</name>
<dbReference type="EMBL" id="CP002691">
    <property type="protein sequence ID" value="AEE51696.1"/>
    <property type="molecule type" value="Genomic_DNA"/>
</dbReference>
<organism evidence="1 2">
    <name type="scientific">Haliscomenobacter hydrossis (strain ATCC 27775 / DSM 1100 / LMG 10767 / O)</name>
    <dbReference type="NCBI Taxonomy" id="760192"/>
    <lineage>
        <taxon>Bacteria</taxon>
        <taxon>Pseudomonadati</taxon>
        <taxon>Bacteroidota</taxon>
        <taxon>Saprospiria</taxon>
        <taxon>Saprospirales</taxon>
        <taxon>Haliscomenobacteraceae</taxon>
        <taxon>Haliscomenobacter</taxon>
    </lineage>
</organism>
<reference evidence="1 2" key="1">
    <citation type="journal article" date="2011" name="Stand. Genomic Sci.">
        <title>Complete genome sequence of Haliscomenobacter hydrossis type strain (O).</title>
        <authorList>
            <consortium name="US DOE Joint Genome Institute (JGI-PGF)"/>
            <person name="Daligault H."/>
            <person name="Lapidus A."/>
            <person name="Zeytun A."/>
            <person name="Nolan M."/>
            <person name="Lucas S."/>
            <person name="Del Rio T.G."/>
            <person name="Tice H."/>
            <person name="Cheng J.F."/>
            <person name="Tapia R."/>
            <person name="Han C."/>
            <person name="Goodwin L."/>
            <person name="Pitluck S."/>
            <person name="Liolios K."/>
            <person name="Pagani I."/>
            <person name="Ivanova N."/>
            <person name="Huntemann M."/>
            <person name="Mavromatis K."/>
            <person name="Mikhailova N."/>
            <person name="Pati A."/>
            <person name="Chen A."/>
            <person name="Palaniappan K."/>
            <person name="Land M."/>
            <person name="Hauser L."/>
            <person name="Brambilla E.M."/>
            <person name="Rohde M."/>
            <person name="Verbarg S."/>
            <person name="Goker M."/>
            <person name="Bristow J."/>
            <person name="Eisen J.A."/>
            <person name="Markowitz V."/>
            <person name="Hugenholtz P."/>
            <person name="Kyrpides N.C."/>
            <person name="Klenk H.P."/>
            <person name="Woyke T."/>
        </authorList>
    </citation>
    <scope>NUCLEOTIDE SEQUENCE [LARGE SCALE GENOMIC DNA]</scope>
    <source>
        <strain evidence="2">ATCC 27775 / DSM 1100 / LMG 10767 / O</strain>
    </source>
</reference>
<sequence>MVPQDNVNFITEVVLQTSLSTVSVSEHILSASEQENSILYFSIN</sequence>
<dbReference type="AlphaFoldDB" id="F4L289"/>
<evidence type="ECO:0000313" key="2">
    <source>
        <dbReference type="Proteomes" id="UP000008461"/>
    </source>
</evidence>
<evidence type="ECO:0000313" key="1">
    <source>
        <dbReference type="EMBL" id="AEE51696.1"/>
    </source>
</evidence>